<accession>A0ACA9KCM2</accession>
<proteinExistence type="predicted"/>
<dbReference type="EMBL" id="CAJVPT010001560">
    <property type="protein sequence ID" value="CAG8464916.1"/>
    <property type="molecule type" value="Genomic_DNA"/>
</dbReference>
<evidence type="ECO:0000313" key="1">
    <source>
        <dbReference type="EMBL" id="CAG8464916.1"/>
    </source>
</evidence>
<name>A0ACA9KCM2_9GLOM</name>
<sequence>MFSLFRSRPAKEIEDEKHTRALLEIDLWSPPSFDTNQIRVILCQDTGDKAKLTLFDSDCVPQNAPESSNADASSWKFLGGAFLQKGGNDKNAKPVNSTQTKSPYSHHRTHAQYKTENRRRSLDPSNKSGVKTLPSSVNRNNGTHFSQRKVIINEQHSTIVP</sequence>
<protein>
    <submittedName>
        <fullName evidence="1">4864_t:CDS:1</fullName>
    </submittedName>
</protein>
<comment type="caution">
    <text evidence="1">The sequence shown here is derived from an EMBL/GenBank/DDBJ whole genome shotgun (WGS) entry which is preliminary data.</text>
</comment>
<evidence type="ECO:0000313" key="2">
    <source>
        <dbReference type="Proteomes" id="UP000789525"/>
    </source>
</evidence>
<gene>
    <name evidence="1" type="ORF">ACOLOM_LOCUS1331</name>
</gene>
<keyword evidence="2" id="KW-1185">Reference proteome</keyword>
<organism evidence="1 2">
    <name type="scientific">Acaulospora colombiana</name>
    <dbReference type="NCBI Taxonomy" id="27376"/>
    <lineage>
        <taxon>Eukaryota</taxon>
        <taxon>Fungi</taxon>
        <taxon>Fungi incertae sedis</taxon>
        <taxon>Mucoromycota</taxon>
        <taxon>Glomeromycotina</taxon>
        <taxon>Glomeromycetes</taxon>
        <taxon>Diversisporales</taxon>
        <taxon>Acaulosporaceae</taxon>
        <taxon>Acaulospora</taxon>
    </lineage>
</organism>
<dbReference type="Proteomes" id="UP000789525">
    <property type="component" value="Unassembled WGS sequence"/>
</dbReference>
<reference evidence="1" key="1">
    <citation type="submission" date="2021-06" db="EMBL/GenBank/DDBJ databases">
        <authorList>
            <person name="Kallberg Y."/>
            <person name="Tangrot J."/>
            <person name="Rosling A."/>
        </authorList>
    </citation>
    <scope>NUCLEOTIDE SEQUENCE</scope>
    <source>
        <strain evidence="1">CL356</strain>
    </source>
</reference>